<keyword evidence="4 5" id="KW-0472">Membrane</keyword>
<dbReference type="EMBL" id="PP511876">
    <property type="protein sequence ID" value="XCD08257.1"/>
    <property type="molecule type" value="Genomic_DNA"/>
</dbReference>
<evidence type="ECO:0000256" key="3">
    <source>
        <dbReference type="ARBA" id="ARBA00022989"/>
    </source>
</evidence>
<evidence type="ECO:0000256" key="4">
    <source>
        <dbReference type="ARBA" id="ARBA00023136"/>
    </source>
</evidence>
<accession>A0AAU8B7E1</accession>
<dbReference type="InterPro" id="IPR006480">
    <property type="entry name" value="Phage_holin_4_1"/>
</dbReference>
<reference evidence="6" key="1">
    <citation type="submission" date="2024-03" db="EMBL/GenBank/DDBJ databases">
        <title>Diverse circular DNA viruses in blood, oral, and fecal samples of captive lemurs.</title>
        <authorList>
            <person name="Paietta E.N."/>
            <person name="Kraberger S."/>
            <person name="Lund M.C."/>
            <person name="Custer J.M."/>
            <person name="Vargas K.M."/>
            <person name="Ehmke E.E."/>
            <person name="Yoder A.D."/>
            <person name="Varsani A."/>
        </authorList>
    </citation>
    <scope>NUCLEOTIDE SEQUENCE</scope>
    <source>
        <strain evidence="6">Duke_30FF_63</strain>
    </source>
</reference>
<protein>
    <submittedName>
        <fullName evidence="6">Holin protein</fullName>
    </submittedName>
</protein>
<evidence type="ECO:0000256" key="2">
    <source>
        <dbReference type="ARBA" id="ARBA00022692"/>
    </source>
</evidence>
<evidence type="ECO:0000313" key="6">
    <source>
        <dbReference type="EMBL" id="XCD08257.1"/>
    </source>
</evidence>
<evidence type="ECO:0000256" key="5">
    <source>
        <dbReference type="SAM" id="Phobius"/>
    </source>
</evidence>
<comment type="subcellular location">
    <subcellularLocation>
        <location evidence="1">Host membrane</location>
        <topology evidence="1">Multi-pass membrane protein</topology>
    </subcellularLocation>
</comment>
<keyword evidence="2 5" id="KW-0812">Transmembrane</keyword>
<keyword evidence="3 5" id="KW-1133">Transmembrane helix</keyword>
<name>A0AAU8B7E1_9CAUD</name>
<sequence>MCILNSIGRMLDAVTNGNLYSKLAVIAGSFITAYFTPIVGLLFMCFACTTVDLLYGLQVARKYGRKITSSKSWKGTLKKIRDEFAIIMLCHGLEHVVMGADSITVLSGGCTVLICLTEIWSILENLNTLDPEGPWKVLGSFLKKKGQDYTGVEINLDKNGKVDSVKPVDSEGLDV</sequence>
<evidence type="ECO:0000256" key="1">
    <source>
        <dbReference type="ARBA" id="ARBA00004301"/>
    </source>
</evidence>
<organism evidence="6">
    <name type="scientific">Dulem virus 42</name>
    <dbReference type="NCBI Taxonomy" id="3145760"/>
    <lineage>
        <taxon>Viruses</taxon>
        <taxon>Duplodnaviria</taxon>
        <taxon>Heunggongvirae</taxon>
        <taxon>Uroviricota</taxon>
        <taxon>Caudoviricetes</taxon>
    </lineage>
</organism>
<dbReference type="Pfam" id="PF05105">
    <property type="entry name" value="Phage_holin_4_1"/>
    <property type="match status" value="1"/>
</dbReference>
<dbReference type="GO" id="GO:0033644">
    <property type="term" value="C:host cell membrane"/>
    <property type="evidence" value="ECO:0007669"/>
    <property type="project" value="UniProtKB-SubCell"/>
</dbReference>
<feature type="transmembrane region" description="Helical" evidence="5">
    <location>
        <begin position="24"/>
        <end position="57"/>
    </location>
</feature>
<proteinExistence type="predicted"/>